<dbReference type="InterPro" id="IPR015421">
    <property type="entry name" value="PyrdxlP-dep_Trfase_major"/>
</dbReference>
<dbReference type="GO" id="GO:0030170">
    <property type="term" value="F:pyridoxal phosphate binding"/>
    <property type="evidence" value="ECO:0007669"/>
    <property type="project" value="InterPro"/>
</dbReference>
<evidence type="ECO:0000259" key="4">
    <source>
        <dbReference type="Pfam" id="PF00155"/>
    </source>
</evidence>
<comment type="cofactor">
    <cofactor evidence="1">
        <name>pyridoxal 5'-phosphate</name>
        <dbReference type="ChEBI" id="CHEBI:597326"/>
    </cofactor>
</comment>
<protein>
    <submittedName>
        <fullName evidence="5">Quorum-sensing autoinducer CAI-1 synthase</fullName>
    </submittedName>
</protein>
<dbReference type="NCBIfam" id="NF005526">
    <property type="entry name" value="PRK07179.1"/>
    <property type="match status" value="1"/>
</dbReference>
<comment type="caution">
    <text evidence="5">The sequence shown here is derived from an EMBL/GenBank/DDBJ whole genome shotgun (WGS) entry which is preliminary data.</text>
</comment>
<evidence type="ECO:0000256" key="3">
    <source>
        <dbReference type="ARBA" id="ARBA00022898"/>
    </source>
</evidence>
<dbReference type="InterPro" id="IPR015422">
    <property type="entry name" value="PyrdxlP-dep_Trfase_small"/>
</dbReference>
<sequence length="392" mass="43428">MKYPTNLALPYVLEKQLSKSIEALITPQDKGRNLVLGRSPKVNDVILQSNDYLSLGSHPSIIDKQISSLASSTDNAFMSNVFLHNDGINQRVEQEMAEFTGFDNCTIVPSGWIANTALMQTICHSSTNVYIDFFTHMSLWEGARYAGANIHPFMHNNTRHLKRLIKKYGPGVIVADSIYSTLGTVAPLEDIVDVANQYHCATVIDESHSLGTHGPQGSGLLQSLALTPHVDFLTASLAKTFAYRAGGIWCNNRYGETLPYAAYSSIFSSAMMANELERISETLRVIKSSNQERDALFTHSNALIQGLKEIGFNIRSESQIIALETGDSQNTIRVRDFLERNGVLGSVFCTPATPNNKNIIRLSVKSDMTKKEVSHVVEVCKKAYNNPELYFI</sequence>
<dbReference type="EMBL" id="JAJHVV010000006">
    <property type="protein sequence ID" value="MCK6263922.1"/>
    <property type="molecule type" value="Genomic_DNA"/>
</dbReference>
<dbReference type="PANTHER" id="PTHR13693">
    <property type="entry name" value="CLASS II AMINOTRANSFERASE/8-AMINO-7-OXONONANOATE SYNTHASE"/>
    <property type="match status" value="1"/>
</dbReference>
<dbReference type="Pfam" id="PF00155">
    <property type="entry name" value="Aminotran_1_2"/>
    <property type="match status" value="1"/>
</dbReference>
<keyword evidence="3" id="KW-0663">Pyridoxal phosphate</keyword>
<dbReference type="InterPro" id="IPR004839">
    <property type="entry name" value="Aminotransferase_I/II_large"/>
</dbReference>
<dbReference type="Gene3D" id="3.40.640.10">
    <property type="entry name" value="Type I PLP-dependent aspartate aminotransferase-like (Major domain)"/>
    <property type="match status" value="1"/>
</dbReference>
<keyword evidence="6" id="KW-1185">Reference proteome</keyword>
<dbReference type="RefSeq" id="WP_248009002.1">
    <property type="nucleotide sequence ID" value="NZ_JAJHVV010000006.1"/>
</dbReference>
<dbReference type="Proteomes" id="UP001139559">
    <property type="component" value="Unassembled WGS sequence"/>
</dbReference>
<keyword evidence="2" id="KW-0808">Transferase</keyword>
<dbReference type="InterPro" id="IPR050087">
    <property type="entry name" value="AON_synthase_class-II"/>
</dbReference>
<dbReference type="InterPro" id="IPR015424">
    <property type="entry name" value="PyrdxlP-dep_Trfase"/>
</dbReference>
<dbReference type="GO" id="GO:0009102">
    <property type="term" value="P:biotin biosynthetic process"/>
    <property type="evidence" value="ECO:0007669"/>
    <property type="project" value="TreeGrafter"/>
</dbReference>
<reference evidence="5" key="1">
    <citation type="submission" date="2021-11" db="EMBL/GenBank/DDBJ databases">
        <title>Vibrio ZSDE26 sp. nov. and Vibrio ZSDZ34 sp. nov., isolated from coastal seawater in Qingdao.</title>
        <authorList>
            <person name="Zhang P."/>
        </authorList>
    </citation>
    <scope>NUCLEOTIDE SEQUENCE</scope>
    <source>
        <strain evidence="5">ZSDE26</strain>
    </source>
</reference>
<evidence type="ECO:0000313" key="6">
    <source>
        <dbReference type="Proteomes" id="UP001139559"/>
    </source>
</evidence>
<feature type="domain" description="Aminotransferase class I/classII large" evidence="4">
    <location>
        <begin position="45"/>
        <end position="378"/>
    </location>
</feature>
<dbReference type="SUPFAM" id="SSF53383">
    <property type="entry name" value="PLP-dependent transferases"/>
    <property type="match status" value="1"/>
</dbReference>
<name>A0A9X1XIM2_9VIBR</name>
<dbReference type="AlphaFoldDB" id="A0A9X1XIM2"/>
<dbReference type="PANTHER" id="PTHR13693:SF100">
    <property type="entry name" value="8-AMINO-7-OXONONANOATE SYNTHASE"/>
    <property type="match status" value="1"/>
</dbReference>
<dbReference type="Gene3D" id="3.90.1150.10">
    <property type="entry name" value="Aspartate Aminotransferase, domain 1"/>
    <property type="match status" value="1"/>
</dbReference>
<evidence type="ECO:0000256" key="2">
    <source>
        <dbReference type="ARBA" id="ARBA00022679"/>
    </source>
</evidence>
<proteinExistence type="predicted"/>
<organism evidence="5 6">
    <name type="scientific">Vibrio amylolyticus</name>
    <dbReference type="NCBI Taxonomy" id="2847292"/>
    <lineage>
        <taxon>Bacteria</taxon>
        <taxon>Pseudomonadati</taxon>
        <taxon>Pseudomonadota</taxon>
        <taxon>Gammaproteobacteria</taxon>
        <taxon>Vibrionales</taxon>
        <taxon>Vibrionaceae</taxon>
        <taxon>Vibrio</taxon>
    </lineage>
</organism>
<evidence type="ECO:0000256" key="1">
    <source>
        <dbReference type="ARBA" id="ARBA00001933"/>
    </source>
</evidence>
<dbReference type="GO" id="GO:0008710">
    <property type="term" value="F:8-amino-7-oxononanoate synthase activity"/>
    <property type="evidence" value="ECO:0007669"/>
    <property type="project" value="TreeGrafter"/>
</dbReference>
<evidence type="ECO:0000313" key="5">
    <source>
        <dbReference type="EMBL" id="MCK6263922.1"/>
    </source>
</evidence>
<gene>
    <name evidence="5" type="primary">cqsA</name>
    <name evidence="5" type="ORF">KP803_11640</name>
</gene>
<accession>A0A9X1XIM2</accession>